<comment type="caution">
    <text evidence="4">The sequence shown here is derived from an EMBL/GenBank/DDBJ whole genome shotgun (WGS) entry which is preliminary data.</text>
</comment>
<evidence type="ECO:0000256" key="2">
    <source>
        <dbReference type="SAM" id="SignalP"/>
    </source>
</evidence>
<proteinExistence type="inferred from homology"/>
<protein>
    <submittedName>
        <fullName evidence="4">SRPBCC family protein</fullName>
    </submittedName>
</protein>
<organism evidence="4 5">
    <name type="scientific">Acidovorax bellezanensis</name>
    <dbReference type="NCBI Taxonomy" id="2976702"/>
    <lineage>
        <taxon>Bacteria</taxon>
        <taxon>Pseudomonadati</taxon>
        <taxon>Pseudomonadota</taxon>
        <taxon>Betaproteobacteria</taxon>
        <taxon>Burkholderiales</taxon>
        <taxon>Comamonadaceae</taxon>
        <taxon>Acidovorax</taxon>
    </lineage>
</organism>
<feature type="chain" id="PRO_5045446657" evidence="2">
    <location>
        <begin position="23"/>
        <end position="195"/>
    </location>
</feature>
<dbReference type="EMBL" id="JAODYH010000004">
    <property type="protein sequence ID" value="MCT9810856.1"/>
    <property type="molecule type" value="Genomic_DNA"/>
</dbReference>
<evidence type="ECO:0000313" key="4">
    <source>
        <dbReference type="EMBL" id="MCT9810856.1"/>
    </source>
</evidence>
<feature type="signal peptide" evidence="2">
    <location>
        <begin position="1"/>
        <end position="22"/>
    </location>
</feature>
<gene>
    <name evidence="4" type="ORF">N0K08_09430</name>
</gene>
<dbReference type="SUPFAM" id="SSF55961">
    <property type="entry name" value="Bet v1-like"/>
    <property type="match status" value="1"/>
</dbReference>
<dbReference type="Proteomes" id="UP001525968">
    <property type="component" value="Unassembled WGS sequence"/>
</dbReference>
<dbReference type="PANTHER" id="PTHR34060">
    <property type="entry name" value="POLYKETIDE CYCLASE / DEHYDRASE AND LIPID TRANSPORT PROTEIN"/>
    <property type="match status" value="1"/>
</dbReference>
<dbReference type="PANTHER" id="PTHR34060:SF1">
    <property type="entry name" value="POLYKETIDE CYCLASE _ DEHYDRASE AND LIPID TRANSPORT PROTEIN"/>
    <property type="match status" value="1"/>
</dbReference>
<dbReference type="InterPro" id="IPR005031">
    <property type="entry name" value="COQ10_START"/>
</dbReference>
<evidence type="ECO:0000256" key="1">
    <source>
        <dbReference type="ARBA" id="ARBA00008918"/>
    </source>
</evidence>
<reference evidence="4 5" key="1">
    <citation type="submission" date="2022-09" db="EMBL/GenBank/DDBJ databases">
        <title>Draft genome of isolate Be4.</title>
        <authorList>
            <person name="Sanchez-Castro I."/>
            <person name="Martinez-Rodriguez P."/>
            <person name="Descostes M."/>
            <person name="Merroun M."/>
        </authorList>
    </citation>
    <scope>NUCLEOTIDE SEQUENCE [LARGE SCALE GENOMIC DNA]</scope>
    <source>
        <strain evidence="4 5">Be4</strain>
    </source>
</reference>
<feature type="domain" description="Coenzyme Q-binding protein COQ10 START" evidence="3">
    <location>
        <begin position="46"/>
        <end position="169"/>
    </location>
</feature>
<dbReference type="Pfam" id="PF03364">
    <property type="entry name" value="Polyketide_cyc"/>
    <property type="match status" value="1"/>
</dbReference>
<comment type="similarity">
    <text evidence="1">Belongs to the ribosome association toxin RatA family.</text>
</comment>
<evidence type="ECO:0000313" key="5">
    <source>
        <dbReference type="Proteomes" id="UP001525968"/>
    </source>
</evidence>
<sequence>MSACAARWVGLALLCAASAASAQELRIETSGESNAITISASADMRVQLATAWSVVTDYDHLAEFIPGMRSSRVVQRNGDQLLVEQTGVLGFLIFEQAITVKLAVTEWPPQRIVAHAVGGNLKEMEGSYTLETLPGGAVRLSYSARLRPDFPVPPVVGTLVVRHLVARQFSAMVNEIVRRDALARAVPPGQPDATR</sequence>
<dbReference type="RefSeq" id="WP_261499992.1">
    <property type="nucleotide sequence ID" value="NZ_JAODYH010000004.1"/>
</dbReference>
<evidence type="ECO:0000259" key="3">
    <source>
        <dbReference type="Pfam" id="PF03364"/>
    </source>
</evidence>
<name>A0ABT2PLX1_9BURK</name>
<dbReference type="Gene3D" id="3.30.530.20">
    <property type="match status" value="1"/>
</dbReference>
<accession>A0ABT2PLX1</accession>
<keyword evidence="5" id="KW-1185">Reference proteome</keyword>
<keyword evidence="2" id="KW-0732">Signal</keyword>
<dbReference type="InterPro" id="IPR023393">
    <property type="entry name" value="START-like_dom_sf"/>
</dbReference>